<dbReference type="Proteomes" id="UP000597762">
    <property type="component" value="Unassembled WGS sequence"/>
</dbReference>
<proteinExistence type="predicted"/>
<name>A0A812ES04_ACAPH</name>
<dbReference type="EMBL" id="CAHIKZ030005579">
    <property type="protein sequence ID" value="CAE1330537.1"/>
    <property type="molecule type" value="Genomic_DNA"/>
</dbReference>
<reference evidence="1" key="1">
    <citation type="submission" date="2021-01" db="EMBL/GenBank/DDBJ databases">
        <authorList>
            <person name="Li R."/>
            <person name="Bekaert M."/>
        </authorList>
    </citation>
    <scope>NUCLEOTIDE SEQUENCE</scope>
    <source>
        <strain evidence="1">Farmed</strain>
    </source>
</reference>
<gene>
    <name evidence="1" type="ORF">SPHA_79831</name>
</gene>
<keyword evidence="2" id="KW-1185">Reference proteome</keyword>
<comment type="caution">
    <text evidence="1">The sequence shown here is derived from an EMBL/GenBank/DDBJ whole genome shotgun (WGS) entry which is preliminary data.</text>
</comment>
<accession>A0A812ES04</accession>
<protein>
    <submittedName>
        <fullName evidence="1">Uncharacterized protein</fullName>
    </submittedName>
</protein>
<organism evidence="1 2">
    <name type="scientific">Acanthosepion pharaonis</name>
    <name type="common">Pharaoh cuttlefish</name>
    <name type="synonym">Sepia pharaonis</name>
    <dbReference type="NCBI Taxonomy" id="158019"/>
    <lineage>
        <taxon>Eukaryota</taxon>
        <taxon>Metazoa</taxon>
        <taxon>Spiralia</taxon>
        <taxon>Lophotrochozoa</taxon>
        <taxon>Mollusca</taxon>
        <taxon>Cephalopoda</taxon>
        <taxon>Coleoidea</taxon>
        <taxon>Decapodiformes</taxon>
        <taxon>Sepiida</taxon>
        <taxon>Sepiina</taxon>
        <taxon>Sepiidae</taxon>
        <taxon>Acanthosepion</taxon>
    </lineage>
</organism>
<sequence>MSGLKDSLDFWLLKCKNHIVSSQEWKEFLTDLQEKVQQLQFKSHVSCFVDLSRPEKVLLIEQAAKNVDQRFFCALHHQISATIKPILNDYATVTSTKENFVISDIIIDLIYDWVSSILKKWPHLKNKLGIFFNQPLQEKLRQLTWSCFLCTDQAFSNNPKPDENFKPSKQLENEIARNCKQILHEINMKSLNNSTSAFKAMRAMVFSYCSASGDTSLAIEDFLLTIPFLLSMSPFPGELSKKTLTVLVEEYLGFMVNRPSFMLKSNKDFKMFVEMILQLLTQKYPTTAQTFSDVLGCSGSETEITDSLTEKFMILLKPVIQGMLVVPGLSGHWLRVVIVISLHFLKNYVHMETSDISSMFLEKWPQIRMSEIQYEVQKSFQQDFQNVYDGLHLPTCDSSSDVGWFSYSLVPPSPPKLKRANEEKQNLEKKRYVQELLQKKEDETKKQIQNIRKI</sequence>
<dbReference type="AlphaFoldDB" id="A0A812ES04"/>
<evidence type="ECO:0000313" key="2">
    <source>
        <dbReference type="Proteomes" id="UP000597762"/>
    </source>
</evidence>
<evidence type="ECO:0000313" key="1">
    <source>
        <dbReference type="EMBL" id="CAE1330537.1"/>
    </source>
</evidence>
<dbReference type="OrthoDB" id="2126613at2759"/>